<dbReference type="EMBL" id="JBHTBQ010000031">
    <property type="protein sequence ID" value="MFC7420940.1"/>
    <property type="molecule type" value="Genomic_DNA"/>
</dbReference>
<accession>A0ABW2QZH8</accession>
<proteinExistence type="predicted"/>
<organism evidence="1 2">
    <name type="scientific">Iodobacter arcticus</name>
    <dbReference type="NCBI Taxonomy" id="590593"/>
    <lineage>
        <taxon>Bacteria</taxon>
        <taxon>Pseudomonadati</taxon>
        <taxon>Pseudomonadota</taxon>
        <taxon>Betaproteobacteria</taxon>
        <taxon>Neisseriales</taxon>
        <taxon>Chitinibacteraceae</taxon>
        <taxon>Iodobacter</taxon>
    </lineage>
</organism>
<sequence>MSSRFAELLERTDYLALENKERHILNINLDTHSCLTCEEDIFLGFFFDGTNNNKYRDTPEYCHSNVARLYEAYPGKGTVSQLALTSGAAKADEPYLKGPGTDPYLYRKTYIPGVGTPFKKLGDSGEDMRLHLLSTKPRLTSIFNMSDAAQRK</sequence>
<dbReference type="RefSeq" id="WP_380188527.1">
    <property type="nucleotide sequence ID" value="NZ_JBHTBQ010000031.1"/>
</dbReference>
<gene>
    <name evidence="1" type="ORF">ACFQNF_13825</name>
</gene>
<comment type="caution">
    <text evidence="1">The sequence shown here is derived from an EMBL/GenBank/DDBJ whole genome shotgun (WGS) entry which is preliminary data.</text>
</comment>
<name>A0ABW2QZH8_9NEIS</name>
<evidence type="ECO:0000313" key="1">
    <source>
        <dbReference type="EMBL" id="MFC7420940.1"/>
    </source>
</evidence>
<keyword evidence="2" id="KW-1185">Reference proteome</keyword>
<dbReference type="Proteomes" id="UP001596473">
    <property type="component" value="Unassembled WGS sequence"/>
</dbReference>
<evidence type="ECO:0008006" key="3">
    <source>
        <dbReference type="Google" id="ProtNLM"/>
    </source>
</evidence>
<protein>
    <recommendedName>
        <fullName evidence="3">DUF2235 domain-containing protein</fullName>
    </recommendedName>
</protein>
<evidence type="ECO:0000313" key="2">
    <source>
        <dbReference type="Proteomes" id="UP001596473"/>
    </source>
</evidence>
<reference evidence="2" key="1">
    <citation type="journal article" date="2019" name="Int. J. Syst. Evol. Microbiol.">
        <title>The Global Catalogue of Microorganisms (GCM) 10K type strain sequencing project: providing services to taxonomists for standard genome sequencing and annotation.</title>
        <authorList>
            <consortium name="The Broad Institute Genomics Platform"/>
            <consortium name="The Broad Institute Genome Sequencing Center for Infectious Disease"/>
            <person name="Wu L."/>
            <person name="Ma J."/>
        </authorList>
    </citation>
    <scope>NUCLEOTIDE SEQUENCE [LARGE SCALE GENOMIC DNA]</scope>
    <source>
        <strain evidence="2">CCUG 62945</strain>
    </source>
</reference>